<dbReference type="SUPFAM" id="SSF55681">
    <property type="entry name" value="Class II aaRS and biotin synthetases"/>
    <property type="match status" value="1"/>
</dbReference>
<reference evidence="3" key="1">
    <citation type="submission" date="2021-01" db="EMBL/GenBank/DDBJ databases">
        <authorList>
            <person name="Corre E."/>
            <person name="Pelletier E."/>
            <person name="Niang G."/>
            <person name="Scheremetjew M."/>
            <person name="Finn R."/>
            <person name="Kale V."/>
            <person name="Holt S."/>
            <person name="Cochrane G."/>
            <person name="Meng A."/>
            <person name="Brown T."/>
            <person name="Cohen L."/>
        </authorList>
    </citation>
    <scope>NUCLEOTIDE SEQUENCE</scope>
    <source>
        <strain evidence="3">FSP1.4</strain>
    </source>
</reference>
<dbReference type="GO" id="GO:0004829">
    <property type="term" value="F:threonine-tRNA ligase activity"/>
    <property type="evidence" value="ECO:0007669"/>
    <property type="project" value="TreeGrafter"/>
</dbReference>
<dbReference type="AlphaFoldDB" id="A0A7S3JLK4"/>
<organism evidence="3">
    <name type="scientific">Euplotes harpa</name>
    <dbReference type="NCBI Taxonomy" id="151035"/>
    <lineage>
        <taxon>Eukaryota</taxon>
        <taxon>Sar</taxon>
        <taxon>Alveolata</taxon>
        <taxon>Ciliophora</taxon>
        <taxon>Intramacronucleata</taxon>
        <taxon>Spirotrichea</taxon>
        <taxon>Hypotrichia</taxon>
        <taxon>Euplotida</taxon>
        <taxon>Euplotidae</taxon>
        <taxon>Euplotes</taxon>
    </lineage>
</organism>
<feature type="domain" description="Anticodon-binding" evidence="2">
    <location>
        <begin position="184"/>
        <end position="273"/>
    </location>
</feature>
<dbReference type="InterPro" id="IPR004154">
    <property type="entry name" value="Anticodon-bd"/>
</dbReference>
<gene>
    <name evidence="3" type="ORF">EHAR0213_LOCUS15864</name>
</gene>
<dbReference type="GO" id="GO:0006435">
    <property type="term" value="P:threonyl-tRNA aminoacylation"/>
    <property type="evidence" value="ECO:0007669"/>
    <property type="project" value="TreeGrafter"/>
</dbReference>
<dbReference type="Pfam" id="PF03129">
    <property type="entry name" value="HGTP_anticodon"/>
    <property type="match status" value="1"/>
</dbReference>
<dbReference type="Gene3D" id="3.40.50.800">
    <property type="entry name" value="Anticodon-binding domain"/>
    <property type="match status" value="1"/>
</dbReference>
<dbReference type="PANTHER" id="PTHR11451">
    <property type="entry name" value="THREONINE-TRNA LIGASE"/>
    <property type="match status" value="1"/>
</dbReference>
<name>A0A7S3JLK4_9SPIT</name>
<accession>A0A7S3JLK4</accession>
<proteinExistence type="predicted"/>
<dbReference type="InterPro" id="IPR036621">
    <property type="entry name" value="Anticodon-bd_dom_sf"/>
</dbReference>
<dbReference type="InterPro" id="IPR047246">
    <property type="entry name" value="ThrRS_anticodon"/>
</dbReference>
<protein>
    <recommendedName>
        <fullName evidence="2">Anticodon-binding domain-containing protein</fullName>
    </recommendedName>
</protein>
<dbReference type="CDD" id="cd00860">
    <property type="entry name" value="ThrRS_anticodon"/>
    <property type="match status" value="1"/>
</dbReference>
<dbReference type="EMBL" id="HBII01037296">
    <property type="protein sequence ID" value="CAE0356947.1"/>
    <property type="molecule type" value="Transcribed_RNA"/>
</dbReference>
<dbReference type="InterPro" id="IPR045864">
    <property type="entry name" value="aa-tRNA-synth_II/BPL/LPL"/>
</dbReference>
<dbReference type="GO" id="GO:0005739">
    <property type="term" value="C:mitochondrion"/>
    <property type="evidence" value="ECO:0007669"/>
    <property type="project" value="TreeGrafter"/>
</dbReference>
<evidence type="ECO:0000256" key="1">
    <source>
        <dbReference type="ARBA" id="ARBA00022917"/>
    </source>
</evidence>
<dbReference type="FunFam" id="3.40.50.800:FF:000001">
    <property type="entry name" value="Threonine--tRNA ligase"/>
    <property type="match status" value="1"/>
</dbReference>
<sequence length="287" mass="33444">MNNLNFVKDVYALFGFEYKFFLSSKPEKYLGDDEVWEKAEGQLKQALDDFGLPWKENPGDGAFYGPKIDIVLYDAFGRAHQCATIQLDFQAAIRFNMMYKADDSEDSPIEALSKEFDGKKGKYFDFEPDEYDSQPFRWEERPLKPGFKRPVIVHRAVLGSIERFISILIEHNQGKWPFWISPRQVIVIPVSHLFDEYAERVNQVLKFNGFHSSVDLSNLRLNKKIRNAQLEQWNYMLIVGKEEAESGMVNVRSRDGSIVGMLNVDDLIDKLEQERQLFPKFRFSDQS</sequence>
<evidence type="ECO:0000259" key="2">
    <source>
        <dbReference type="Pfam" id="PF03129"/>
    </source>
</evidence>
<dbReference type="Gene3D" id="3.30.930.10">
    <property type="entry name" value="Bira Bifunctional Protein, Domain 2"/>
    <property type="match status" value="1"/>
</dbReference>
<keyword evidence="1" id="KW-0648">Protein biosynthesis</keyword>
<dbReference type="PANTHER" id="PTHR11451:SF44">
    <property type="entry name" value="THREONINE--TRNA LIGASE, CHLOROPLASTIC_MITOCHONDRIAL 2"/>
    <property type="match status" value="1"/>
</dbReference>
<dbReference type="SUPFAM" id="SSF52954">
    <property type="entry name" value="Class II aaRS ABD-related"/>
    <property type="match status" value="1"/>
</dbReference>
<evidence type="ECO:0000313" key="3">
    <source>
        <dbReference type="EMBL" id="CAE0356947.1"/>
    </source>
</evidence>